<dbReference type="RefSeq" id="XP_038972415.1">
    <property type="nucleotide sequence ID" value="XM_039116487.1"/>
</dbReference>
<gene>
    <name evidence="4 5" type="primary">LOC103708431</name>
</gene>
<sequence>MEEAQGSQSSKHHKMEKPDIGEARPSFPEKDVSKVPVSEASSKAALFDEEELEEGEIRGDEPLITGWTKMSFVDEELEEGEIREDEPLMPGWTKMSYVDEELEEGEIREDEPLMPGWTKMSYVDEELEEGEIREGLSSEAGQNALENHEASLEVSSSDKQEIGEAGVRVGQSSVPRNDGTEDFLHETSPDLTLLDDEVEKVEIRVSPVGRISSQQANLVEQDETPVLEPLSAKLHQQIRSLKDEILKKQIDLIDEIYSIRLRTLLLKQNEELREFKTLKGEQQMELVKMKNWDFHAIHIGPSVREYRIKLLNEEFSKRMDEFEKHMWGQRKKLMVMQIEARNKEKQMKDCWLEEAKAGILEESFYEIPLSSTGFKLEKFKLSKHYGAHDGSGNNKAVAGSSSDLTTRPVESTELTDRSTDSASSCTNVVESCELSRPSPSVLPLNQHGRAENMPLETEDQASNKINAVCTKFDEGGTDPGIAATASSKQDGGTGSSVVCLTDPTKQDKTEILSFAHALKSSEGARTVLCNQVPSISEQERSAVPRVGGDQGSSSFPNNVASALSSVDTGFQKNDKTFNVSTVPNPISLGLPLSVGLASVMQGDGSSPASVGSACNRIHCSAQLTEVSMQPPVVATAAQLKQSDCISSQPRSPPVDLALAVKGHASRPSSVRSDQVPCNQVLCSAQPTEASMQQWLVLEESNHISSQPLPPSIGLTSAVHGHPNTPAPAGSDLEPDGQIHCSAQLTEVSMQQPIVFTDAQWENSNLLFSHPFVHPMPPTTDIPPARAHTEFLRSTSGQPERGSHFALSCPIMQSMPQLDPNIQIFHHELKRLYALKALFVQRHEEKKLKLKLEYKKEIDNLKRKYDALIQDTDKEFVKRRKDIEMMYTKVSQHQELAGGFREIFNETFEEAGNAYQGACSSTGQWFVPVPQQQHFAQSPFMTSPSGSGPSPANLPPFRNLLPLSSVEVRPPSSNVVPVPPVLARHSTPTVFSSNAVRSPPSSMAHSIYDLNIRSTQHGLAHLLTSTTSMSVSNLQQENGSRLNQQQVFSDMGISLSASEQILPVSGSHQPEGSGMLHVPQSQSPSTSDFLLRLAGSLIGFKRANQDS</sequence>
<feature type="compositionally biased region" description="Polar residues" evidence="2">
    <location>
        <begin position="391"/>
        <end position="409"/>
    </location>
</feature>
<dbReference type="KEGG" id="pda:103708431"/>
<accession>A0A8B8ZE79</accession>
<evidence type="ECO:0000313" key="4">
    <source>
        <dbReference type="RefSeq" id="XP_038972414.1"/>
    </source>
</evidence>
<dbReference type="GeneID" id="103708431"/>
<name>A0A8B8ZE79_PHODC</name>
<dbReference type="AlphaFoldDB" id="A0A8B8ZE79"/>
<evidence type="ECO:0000256" key="2">
    <source>
        <dbReference type="SAM" id="MobiDB-lite"/>
    </source>
</evidence>
<dbReference type="OrthoDB" id="759872at2759"/>
<feature type="compositionally biased region" description="Basic and acidic residues" evidence="2">
    <location>
        <begin position="16"/>
        <end position="33"/>
    </location>
</feature>
<dbReference type="PANTHER" id="PTHR35116">
    <property type="entry name" value="HELICASE PROTEIN MOM1"/>
    <property type="match status" value="1"/>
</dbReference>
<feature type="region of interest" description="Disordered" evidence="2">
    <location>
        <begin position="390"/>
        <end position="422"/>
    </location>
</feature>
<dbReference type="PANTHER" id="PTHR35116:SF2">
    <property type="entry name" value="ATP-DEPENDENT HELICASE FAMILY PROTEIN-RELATED"/>
    <property type="match status" value="1"/>
</dbReference>
<evidence type="ECO:0000256" key="1">
    <source>
        <dbReference type="SAM" id="Coils"/>
    </source>
</evidence>
<reference evidence="4 5" key="2">
    <citation type="submission" date="2025-04" db="UniProtKB">
        <authorList>
            <consortium name="RefSeq"/>
        </authorList>
    </citation>
    <scope>IDENTIFICATION</scope>
    <source>
        <tissue evidence="4 5">Young leaves</tissue>
    </source>
</reference>
<reference evidence="3" key="1">
    <citation type="journal article" date="2019" name="Nat. Commun.">
        <title>Genome-wide association mapping of date palm fruit traits.</title>
        <authorList>
            <person name="Hazzouri K.M."/>
            <person name="Gros-Balthazard M."/>
            <person name="Flowers J.M."/>
            <person name="Copetti D."/>
            <person name="Lemansour A."/>
            <person name="Lebrun M."/>
            <person name="Masmoudi K."/>
            <person name="Ferrand S."/>
            <person name="Dhar M.I."/>
            <person name="Fresquez Z.A."/>
            <person name="Rosas U."/>
            <person name="Zhang J."/>
            <person name="Talag J."/>
            <person name="Lee S."/>
            <person name="Kudrna D."/>
            <person name="Powell R.F."/>
            <person name="Leitch I.J."/>
            <person name="Krueger R.R."/>
            <person name="Wing R.A."/>
            <person name="Amiri K.M.A."/>
            <person name="Purugganan M.D."/>
        </authorList>
    </citation>
    <scope>NUCLEOTIDE SEQUENCE [LARGE SCALE GENOMIC DNA]</scope>
    <source>
        <strain evidence="3">cv. Khalas</strain>
    </source>
</reference>
<dbReference type="Proteomes" id="UP000228380">
    <property type="component" value="Chromosome 2"/>
</dbReference>
<dbReference type="RefSeq" id="XP_038972414.1">
    <property type="nucleotide sequence ID" value="XM_039116486.1"/>
</dbReference>
<evidence type="ECO:0000313" key="3">
    <source>
        <dbReference type="Proteomes" id="UP000228380"/>
    </source>
</evidence>
<feature type="coiled-coil region" evidence="1">
    <location>
        <begin position="839"/>
        <end position="870"/>
    </location>
</feature>
<dbReference type="Gene3D" id="6.10.250.1310">
    <property type="match status" value="1"/>
</dbReference>
<feature type="region of interest" description="Disordered" evidence="2">
    <location>
        <begin position="166"/>
        <end position="185"/>
    </location>
</feature>
<evidence type="ECO:0000313" key="5">
    <source>
        <dbReference type="RefSeq" id="XP_038972415.1"/>
    </source>
</evidence>
<organism evidence="3 5">
    <name type="scientific">Phoenix dactylifera</name>
    <name type="common">Date palm</name>
    <dbReference type="NCBI Taxonomy" id="42345"/>
    <lineage>
        <taxon>Eukaryota</taxon>
        <taxon>Viridiplantae</taxon>
        <taxon>Streptophyta</taxon>
        <taxon>Embryophyta</taxon>
        <taxon>Tracheophyta</taxon>
        <taxon>Spermatophyta</taxon>
        <taxon>Magnoliopsida</taxon>
        <taxon>Liliopsida</taxon>
        <taxon>Arecaceae</taxon>
        <taxon>Coryphoideae</taxon>
        <taxon>Phoeniceae</taxon>
        <taxon>Phoenix</taxon>
    </lineage>
</organism>
<proteinExistence type="predicted"/>
<dbReference type="InterPro" id="IPR039322">
    <property type="entry name" value="MOM1"/>
</dbReference>
<feature type="region of interest" description="Disordered" evidence="2">
    <location>
        <begin position="1"/>
        <end position="63"/>
    </location>
</feature>
<dbReference type="GO" id="GO:0031507">
    <property type="term" value="P:heterochromatin formation"/>
    <property type="evidence" value="ECO:0007669"/>
    <property type="project" value="InterPro"/>
</dbReference>
<keyword evidence="3" id="KW-1185">Reference proteome</keyword>
<protein>
    <submittedName>
        <fullName evidence="4 5">Uncharacterized protein LOC103708431 isoform X1</fullName>
    </submittedName>
</protein>
<keyword evidence="1" id="KW-0175">Coiled coil</keyword>